<keyword evidence="3" id="KW-1185">Reference proteome</keyword>
<evidence type="ECO:0000313" key="2">
    <source>
        <dbReference type="EMBL" id="GIY48046.1"/>
    </source>
</evidence>
<feature type="region of interest" description="Disordered" evidence="1">
    <location>
        <begin position="11"/>
        <end position="31"/>
    </location>
</feature>
<proteinExistence type="predicted"/>
<name>A0AAV4TSM4_CAEEX</name>
<dbReference type="AlphaFoldDB" id="A0AAV4TSM4"/>
<evidence type="ECO:0000313" key="3">
    <source>
        <dbReference type="Proteomes" id="UP001054945"/>
    </source>
</evidence>
<dbReference type="Proteomes" id="UP001054945">
    <property type="component" value="Unassembled WGS sequence"/>
</dbReference>
<protein>
    <submittedName>
        <fullName evidence="2">Uncharacterized protein</fullName>
    </submittedName>
</protein>
<gene>
    <name evidence="2" type="ORF">CEXT_785301</name>
</gene>
<organism evidence="2 3">
    <name type="scientific">Caerostris extrusa</name>
    <name type="common">Bark spider</name>
    <name type="synonym">Caerostris bankana</name>
    <dbReference type="NCBI Taxonomy" id="172846"/>
    <lineage>
        <taxon>Eukaryota</taxon>
        <taxon>Metazoa</taxon>
        <taxon>Ecdysozoa</taxon>
        <taxon>Arthropoda</taxon>
        <taxon>Chelicerata</taxon>
        <taxon>Arachnida</taxon>
        <taxon>Araneae</taxon>
        <taxon>Araneomorphae</taxon>
        <taxon>Entelegynae</taxon>
        <taxon>Araneoidea</taxon>
        <taxon>Araneidae</taxon>
        <taxon>Caerostris</taxon>
    </lineage>
</organism>
<accession>A0AAV4TSM4</accession>
<comment type="caution">
    <text evidence="2">The sequence shown here is derived from an EMBL/GenBank/DDBJ whole genome shotgun (WGS) entry which is preliminary data.</text>
</comment>
<feature type="compositionally biased region" description="Polar residues" evidence="1">
    <location>
        <begin position="74"/>
        <end position="85"/>
    </location>
</feature>
<feature type="compositionally biased region" description="Polar residues" evidence="1">
    <location>
        <begin position="55"/>
        <end position="64"/>
    </location>
</feature>
<dbReference type="EMBL" id="BPLR01011669">
    <property type="protein sequence ID" value="GIY48046.1"/>
    <property type="molecule type" value="Genomic_DNA"/>
</dbReference>
<feature type="region of interest" description="Disordered" evidence="1">
    <location>
        <begin position="55"/>
        <end position="95"/>
    </location>
</feature>
<evidence type="ECO:0000256" key="1">
    <source>
        <dbReference type="SAM" id="MobiDB-lite"/>
    </source>
</evidence>
<sequence>MAFHFCLQPHSNNERPLLKTSRKSNSVPHHNNKYAINSLRSLGIRVRHAMEKVFSSSPDNNFPKTGSLPGEIQTPGNSGLSTLPPQSLAEHCGSE</sequence>
<reference evidence="2 3" key="1">
    <citation type="submission" date="2021-06" db="EMBL/GenBank/DDBJ databases">
        <title>Caerostris extrusa draft genome.</title>
        <authorList>
            <person name="Kono N."/>
            <person name="Arakawa K."/>
        </authorList>
    </citation>
    <scope>NUCLEOTIDE SEQUENCE [LARGE SCALE GENOMIC DNA]</scope>
</reference>